<dbReference type="Pfam" id="PF04588">
    <property type="entry name" value="HIG_1_N"/>
    <property type="match status" value="1"/>
</dbReference>
<organism evidence="8 9">
    <name type="scientific">Nannochloropsis salina CCMP1776</name>
    <dbReference type="NCBI Taxonomy" id="1027361"/>
    <lineage>
        <taxon>Eukaryota</taxon>
        <taxon>Sar</taxon>
        <taxon>Stramenopiles</taxon>
        <taxon>Ochrophyta</taxon>
        <taxon>Eustigmatophyceae</taxon>
        <taxon>Eustigmatales</taxon>
        <taxon>Monodopsidaceae</taxon>
        <taxon>Microchloropsis</taxon>
        <taxon>Microchloropsis salina</taxon>
    </lineage>
</organism>
<dbReference type="OrthoDB" id="6604018at2759"/>
<dbReference type="EMBL" id="SDOX01000005">
    <property type="protein sequence ID" value="TFJ87690.1"/>
    <property type="molecule type" value="Genomic_DNA"/>
</dbReference>
<evidence type="ECO:0000256" key="1">
    <source>
        <dbReference type="ARBA" id="ARBA00004325"/>
    </source>
</evidence>
<evidence type="ECO:0000256" key="3">
    <source>
        <dbReference type="ARBA" id="ARBA00022989"/>
    </source>
</evidence>
<evidence type="ECO:0000256" key="5">
    <source>
        <dbReference type="ARBA" id="ARBA00023136"/>
    </source>
</evidence>
<protein>
    <recommendedName>
        <fullName evidence="7">HIG1 domain-containing protein</fullName>
    </recommendedName>
</protein>
<keyword evidence="3 6" id="KW-1133">Transmembrane helix</keyword>
<dbReference type="Proteomes" id="UP000355283">
    <property type="component" value="Unassembled WGS sequence"/>
</dbReference>
<accession>A0A4D9D8E5</accession>
<dbReference type="GO" id="GO:0031966">
    <property type="term" value="C:mitochondrial membrane"/>
    <property type="evidence" value="ECO:0007669"/>
    <property type="project" value="UniProtKB-SubCell"/>
</dbReference>
<dbReference type="PROSITE" id="PS51503">
    <property type="entry name" value="HIG1"/>
    <property type="match status" value="1"/>
</dbReference>
<dbReference type="InterPro" id="IPR007667">
    <property type="entry name" value="Hypoxia_induced_domain"/>
</dbReference>
<evidence type="ECO:0000256" key="4">
    <source>
        <dbReference type="ARBA" id="ARBA00023128"/>
    </source>
</evidence>
<keyword evidence="4" id="KW-0496">Mitochondrion</keyword>
<sequence length="84" mass="9285">MPQTFWSRLWDKTKKDPLIPIGCTATLGCLGAGLYAFKSGEKHLSQRMMRARVLAQGFTIVVLMAGSFYNMNIKSSGEPARESS</sequence>
<dbReference type="Gene3D" id="6.10.140.1320">
    <property type="match status" value="1"/>
</dbReference>
<feature type="domain" description="HIG1" evidence="7">
    <location>
        <begin position="1"/>
        <end position="81"/>
    </location>
</feature>
<comment type="caution">
    <text evidence="8">The sequence shown here is derived from an EMBL/GenBank/DDBJ whole genome shotgun (WGS) entry which is preliminary data.</text>
</comment>
<dbReference type="InterPro" id="IPR050355">
    <property type="entry name" value="RCF1"/>
</dbReference>
<name>A0A4D9D8E5_9STRA</name>
<keyword evidence="5 6" id="KW-0472">Membrane</keyword>
<evidence type="ECO:0000313" key="8">
    <source>
        <dbReference type="EMBL" id="TFJ87690.1"/>
    </source>
</evidence>
<evidence type="ECO:0000259" key="7">
    <source>
        <dbReference type="PROSITE" id="PS51503"/>
    </source>
</evidence>
<proteinExistence type="predicted"/>
<evidence type="ECO:0000313" key="9">
    <source>
        <dbReference type="Proteomes" id="UP000355283"/>
    </source>
</evidence>
<comment type="subcellular location">
    <subcellularLocation>
        <location evidence="1">Mitochondrion membrane</location>
    </subcellularLocation>
</comment>
<keyword evidence="2 6" id="KW-0812">Transmembrane</keyword>
<evidence type="ECO:0000256" key="6">
    <source>
        <dbReference type="SAM" id="Phobius"/>
    </source>
</evidence>
<feature type="transmembrane region" description="Helical" evidence="6">
    <location>
        <begin position="49"/>
        <end position="69"/>
    </location>
</feature>
<dbReference type="PANTHER" id="PTHR12297:SF3">
    <property type="entry name" value="HIG1 DOMAIN FAMILY MEMBER 1A"/>
    <property type="match status" value="1"/>
</dbReference>
<evidence type="ECO:0000256" key="2">
    <source>
        <dbReference type="ARBA" id="ARBA00022692"/>
    </source>
</evidence>
<gene>
    <name evidence="8" type="ORF">NSK_001040</name>
</gene>
<feature type="transmembrane region" description="Helical" evidence="6">
    <location>
        <begin position="18"/>
        <end position="37"/>
    </location>
</feature>
<keyword evidence="9" id="KW-1185">Reference proteome</keyword>
<dbReference type="AlphaFoldDB" id="A0A4D9D8E5"/>
<reference evidence="8 9" key="1">
    <citation type="submission" date="2019-01" db="EMBL/GenBank/DDBJ databases">
        <title>Nuclear Genome Assembly of the Microalgal Biofuel strain Nannochloropsis salina CCMP1776.</title>
        <authorList>
            <person name="Hovde B."/>
        </authorList>
    </citation>
    <scope>NUCLEOTIDE SEQUENCE [LARGE SCALE GENOMIC DNA]</scope>
    <source>
        <strain evidence="8 9">CCMP1776</strain>
    </source>
</reference>
<dbReference type="PANTHER" id="PTHR12297">
    <property type="entry name" value="HYPOXIA-INDUCBILE GENE 1 HIG1 -RELATED"/>
    <property type="match status" value="1"/>
</dbReference>